<name>A0A7I4D0F1_PHYPA</name>
<organism evidence="7 8">
    <name type="scientific">Physcomitrium patens</name>
    <name type="common">Spreading-leaved earth moss</name>
    <name type="synonym">Physcomitrella patens</name>
    <dbReference type="NCBI Taxonomy" id="3218"/>
    <lineage>
        <taxon>Eukaryota</taxon>
        <taxon>Viridiplantae</taxon>
        <taxon>Streptophyta</taxon>
        <taxon>Embryophyta</taxon>
        <taxon>Bryophyta</taxon>
        <taxon>Bryophytina</taxon>
        <taxon>Bryopsida</taxon>
        <taxon>Funariidae</taxon>
        <taxon>Funariales</taxon>
        <taxon>Funariaceae</taxon>
        <taxon>Physcomitrium</taxon>
    </lineage>
</organism>
<evidence type="ECO:0000256" key="5">
    <source>
        <dbReference type="ARBA" id="ARBA00049153"/>
    </source>
</evidence>
<evidence type="ECO:0000256" key="2">
    <source>
        <dbReference type="ARBA" id="ARBA00012205"/>
    </source>
</evidence>
<reference evidence="7 8" key="1">
    <citation type="journal article" date="2008" name="Science">
        <title>The Physcomitrella genome reveals evolutionary insights into the conquest of land by plants.</title>
        <authorList>
            <person name="Rensing S."/>
            <person name="Lang D."/>
            <person name="Zimmer A."/>
            <person name="Terry A."/>
            <person name="Salamov A."/>
            <person name="Shapiro H."/>
            <person name="Nishiyama T."/>
            <person name="Perroud P.-F."/>
            <person name="Lindquist E."/>
            <person name="Kamisugi Y."/>
            <person name="Tanahashi T."/>
            <person name="Sakakibara K."/>
            <person name="Fujita T."/>
            <person name="Oishi K."/>
            <person name="Shin-I T."/>
            <person name="Kuroki Y."/>
            <person name="Toyoda A."/>
            <person name="Suzuki Y."/>
            <person name="Hashimoto A."/>
            <person name="Yamaguchi K."/>
            <person name="Sugano A."/>
            <person name="Kohara Y."/>
            <person name="Fujiyama A."/>
            <person name="Anterola A."/>
            <person name="Aoki S."/>
            <person name="Ashton N."/>
            <person name="Barbazuk W.B."/>
            <person name="Barker E."/>
            <person name="Bennetzen J."/>
            <person name="Bezanilla M."/>
            <person name="Blankenship R."/>
            <person name="Cho S.H."/>
            <person name="Dutcher S."/>
            <person name="Estelle M."/>
            <person name="Fawcett J.A."/>
            <person name="Gundlach H."/>
            <person name="Hanada K."/>
            <person name="Heyl A."/>
            <person name="Hicks K.A."/>
            <person name="Hugh J."/>
            <person name="Lohr M."/>
            <person name="Mayer K."/>
            <person name="Melkozernov A."/>
            <person name="Murata T."/>
            <person name="Nelson D."/>
            <person name="Pils B."/>
            <person name="Prigge M."/>
            <person name="Reiss B."/>
            <person name="Renner T."/>
            <person name="Rombauts S."/>
            <person name="Rushton P."/>
            <person name="Sanderfoot A."/>
            <person name="Schween G."/>
            <person name="Shiu S.-H."/>
            <person name="Stueber K."/>
            <person name="Theodoulou F.L."/>
            <person name="Tu H."/>
            <person name="Van de Peer Y."/>
            <person name="Verrier P.J."/>
            <person name="Waters E."/>
            <person name="Wood A."/>
            <person name="Yang L."/>
            <person name="Cove D."/>
            <person name="Cuming A."/>
            <person name="Hasebe M."/>
            <person name="Lucas S."/>
            <person name="Mishler D.B."/>
            <person name="Reski R."/>
            <person name="Grigoriev I."/>
            <person name="Quatrano R.S."/>
            <person name="Boore J.L."/>
        </authorList>
    </citation>
    <scope>NUCLEOTIDE SEQUENCE [LARGE SCALE GENOMIC DNA]</scope>
    <source>
        <strain evidence="7 8">cv. Gransden 2004</strain>
    </source>
</reference>
<evidence type="ECO:0000256" key="6">
    <source>
        <dbReference type="RuleBase" id="RU363015"/>
    </source>
</evidence>
<comment type="function">
    <text evidence="6">Cytokinin-activating enzyme working in the direct activation pathway. Phosphoribohydrolase that converts inactive cytokinin nucleotides to the biologically active free-base forms.</text>
</comment>
<proteinExistence type="inferred from homology"/>
<evidence type="ECO:0000256" key="1">
    <source>
        <dbReference type="ARBA" id="ARBA00006763"/>
    </source>
</evidence>
<dbReference type="Gene3D" id="3.40.50.450">
    <property type="match status" value="2"/>
</dbReference>
<protein>
    <recommendedName>
        <fullName evidence="2 6">Cytokinin riboside 5'-monophosphate phosphoribohydrolase</fullName>
        <ecNumber evidence="2 6">3.2.2.n1</ecNumber>
    </recommendedName>
</protein>
<dbReference type="Proteomes" id="UP000006727">
    <property type="component" value="Chromosome 27"/>
</dbReference>
<dbReference type="GO" id="GO:0016787">
    <property type="term" value="F:hydrolase activity"/>
    <property type="evidence" value="ECO:0007669"/>
    <property type="project" value="UniProtKB-KW"/>
</dbReference>
<dbReference type="EMBL" id="ABEU02000027">
    <property type="status" value="NOT_ANNOTATED_CDS"/>
    <property type="molecule type" value="Genomic_DNA"/>
</dbReference>
<keyword evidence="6" id="KW-0378">Hydrolase</keyword>
<dbReference type="NCBIfam" id="TIGR00730">
    <property type="entry name" value="Rossman fold protein, TIGR00730 family"/>
    <property type="match status" value="1"/>
</dbReference>
<dbReference type="InterPro" id="IPR005269">
    <property type="entry name" value="LOG"/>
</dbReference>
<evidence type="ECO:0000313" key="8">
    <source>
        <dbReference type="Proteomes" id="UP000006727"/>
    </source>
</evidence>
<reference evidence="7" key="3">
    <citation type="submission" date="2020-12" db="UniProtKB">
        <authorList>
            <consortium name="EnsemblPlants"/>
        </authorList>
    </citation>
    <scope>IDENTIFICATION</scope>
</reference>
<dbReference type="EC" id="3.2.2.n1" evidence="2 6"/>
<dbReference type="GO" id="GO:0009691">
    <property type="term" value="P:cytokinin biosynthetic process"/>
    <property type="evidence" value="ECO:0007669"/>
    <property type="project" value="UniProtKB-UniRule"/>
</dbReference>
<dbReference type="InterPro" id="IPR031100">
    <property type="entry name" value="LOG_fam"/>
</dbReference>
<accession>A0A7I4D0F1</accession>
<evidence type="ECO:0000313" key="7">
    <source>
        <dbReference type="EnsemblPlants" id="Pp3c27_3060V3.3"/>
    </source>
</evidence>
<dbReference type="AlphaFoldDB" id="A0A7I4D0F1"/>
<dbReference type="Gramene" id="Pp3c27_3060V3.3">
    <property type="protein sequence ID" value="Pp3c27_3060V3.3"/>
    <property type="gene ID" value="Pp3c27_3060"/>
</dbReference>
<gene>
    <name evidence="7" type="primary">LOC112278285</name>
</gene>
<dbReference type="PANTHER" id="PTHR31223:SF70">
    <property type="entry name" value="LOG FAMILY PROTEIN YJL055W"/>
    <property type="match status" value="1"/>
</dbReference>
<comment type="catalytic activity">
    <reaction evidence="5 6">
        <text>9-ribosyl-trans-zeatin 5'-phosphate + H2O = trans-zeatin + D-ribose 5-phosphate</text>
        <dbReference type="Rhea" id="RHEA:48564"/>
        <dbReference type="ChEBI" id="CHEBI:15377"/>
        <dbReference type="ChEBI" id="CHEBI:16522"/>
        <dbReference type="ChEBI" id="CHEBI:78346"/>
        <dbReference type="ChEBI" id="CHEBI:87947"/>
        <dbReference type="EC" id="3.2.2.n1"/>
    </reaction>
</comment>
<evidence type="ECO:0000256" key="4">
    <source>
        <dbReference type="ARBA" id="ARBA00047718"/>
    </source>
</evidence>
<dbReference type="Pfam" id="PF03641">
    <property type="entry name" value="Lysine_decarbox"/>
    <property type="match status" value="1"/>
</dbReference>
<dbReference type="EnsemblPlants" id="Pp3c27_3060V3.3">
    <property type="protein sequence ID" value="Pp3c27_3060V3.3"/>
    <property type="gene ID" value="Pp3c27_3060"/>
</dbReference>
<keyword evidence="3 6" id="KW-0203">Cytokinin biosynthesis</keyword>
<comment type="similarity">
    <text evidence="1 6">Belongs to the LOG family.</text>
</comment>
<dbReference type="PANTHER" id="PTHR31223">
    <property type="entry name" value="LOG FAMILY PROTEIN YJL055W"/>
    <property type="match status" value="1"/>
</dbReference>
<reference evidence="7 8" key="2">
    <citation type="journal article" date="2018" name="Plant J.">
        <title>The Physcomitrella patens chromosome-scale assembly reveals moss genome structure and evolution.</title>
        <authorList>
            <person name="Lang D."/>
            <person name="Ullrich K.K."/>
            <person name="Murat F."/>
            <person name="Fuchs J."/>
            <person name="Jenkins J."/>
            <person name="Haas F.B."/>
            <person name="Piednoel M."/>
            <person name="Gundlach H."/>
            <person name="Van Bel M."/>
            <person name="Meyberg R."/>
            <person name="Vives C."/>
            <person name="Morata J."/>
            <person name="Symeonidi A."/>
            <person name="Hiss M."/>
            <person name="Muchero W."/>
            <person name="Kamisugi Y."/>
            <person name="Saleh O."/>
            <person name="Blanc G."/>
            <person name="Decker E.L."/>
            <person name="van Gessel N."/>
            <person name="Grimwood J."/>
            <person name="Hayes R.D."/>
            <person name="Graham S.W."/>
            <person name="Gunter L.E."/>
            <person name="McDaniel S.F."/>
            <person name="Hoernstein S.N.W."/>
            <person name="Larsson A."/>
            <person name="Li F.W."/>
            <person name="Perroud P.F."/>
            <person name="Phillips J."/>
            <person name="Ranjan P."/>
            <person name="Rokshar D.S."/>
            <person name="Rothfels C.J."/>
            <person name="Schneider L."/>
            <person name="Shu S."/>
            <person name="Stevenson D.W."/>
            <person name="Thummler F."/>
            <person name="Tillich M."/>
            <person name="Villarreal Aguilar J.C."/>
            <person name="Widiez T."/>
            <person name="Wong G.K."/>
            <person name="Wymore A."/>
            <person name="Zhang Y."/>
            <person name="Zimmer A.D."/>
            <person name="Quatrano R.S."/>
            <person name="Mayer K.F.X."/>
            <person name="Goodstein D."/>
            <person name="Casacuberta J.M."/>
            <person name="Vandepoele K."/>
            <person name="Reski R."/>
            <person name="Cuming A.C."/>
            <person name="Tuskan G.A."/>
            <person name="Maumus F."/>
            <person name="Salse J."/>
            <person name="Schmutz J."/>
            <person name="Rensing S.A."/>
        </authorList>
    </citation>
    <scope>NUCLEOTIDE SEQUENCE [LARGE SCALE GENOMIC DNA]</scope>
    <source>
        <strain evidence="7 8">cv. Gransden 2004</strain>
    </source>
</reference>
<evidence type="ECO:0000256" key="3">
    <source>
        <dbReference type="ARBA" id="ARBA00022712"/>
    </source>
</evidence>
<comment type="catalytic activity">
    <reaction evidence="4 6">
        <text>N(6)-(dimethylallyl)adenosine 5'-phosphate + H2O = N(6)-dimethylallyladenine + D-ribose 5-phosphate</text>
        <dbReference type="Rhea" id="RHEA:48560"/>
        <dbReference type="ChEBI" id="CHEBI:15377"/>
        <dbReference type="ChEBI" id="CHEBI:17660"/>
        <dbReference type="ChEBI" id="CHEBI:57526"/>
        <dbReference type="ChEBI" id="CHEBI:78346"/>
        <dbReference type="EC" id="3.2.2.n1"/>
    </reaction>
</comment>
<dbReference type="SUPFAM" id="SSF102405">
    <property type="entry name" value="MCP/YpsA-like"/>
    <property type="match status" value="1"/>
</dbReference>
<sequence length="284" mass="31856">MGGHRGVYKSRCVGSRRVLAEFIPCTVGSWEYDCTFNFFRLSCLVCVRIFLPSVYKWSSRRWDENEGVGCSMGKQEVLPKSEETCLLSPSLYVDGARSEVKQQQGDIAKRSFRRICVFCGSSRGKKDIFSDVAFKLGRELCDTQGVDWPRVGRLVAVRNMHQRKAEMARQADAFIALPGGYGTLEGLLEVITWSQLGIHEKPVGLLNVDGYYNPLLTLFDNALEEGFLKLSARSIVVSARTPSELLDKLEAYTPTHDRSTPKLCWEDTESLVYPSAVSGTDQRC</sequence>
<keyword evidence="8" id="KW-1185">Reference proteome</keyword>